<dbReference type="GO" id="GO:0006950">
    <property type="term" value="P:response to stress"/>
    <property type="evidence" value="ECO:0007669"/>
    <property type="project" value="UniProtKB-ARBA"/>
</dbReference>
<proteinExistence type="predicted"/>
<evidence type="ECO:0000259" key="1">
    <source>
        <dbReference type="Pfam" id="PF10263"/>
    </source>
</evidence>
<dbReference type="InterPro" id="IPR024498">
    <property type="entry name" value="DUF2786"/>
</dbReference>
<evidence type="ECO:0000259" key="2">
    <source>
        <dbReference type="Pfam" id="PF10979"/>
    </source>
</evidence>
<feature type="domain" description="DUF2786" evidence="2">
    <location>
        <begin position="126"/>
        <end position="158"/>
    </location>
</feature>
<keyword evidence="5" id="KW-1185">Reference proteome</keyword>
<dbReference type="Pfam" id="PF10263">
    <property type="entry name" value="SprT-like"/>
    <property type="match status" value="1"/>
</dbReference>
<dbReference type="Pfam" id="PF10979">
    <property type="entry name" value="DUF2786"/>
    <property type="match status" value="1"/>
</dbReference>
<dbReference type="OrthoDB" id="249404at2"/>
<dbReference type="STRING" id="313628.LNTAR_20288"/>
<evidence type="ECO:0008006" key="6">
    <source>
        <dbReference type="Google" id="ProtNLM"/>
    </source>
</evidence>
<reference evidence="4 5" key="1">
    <citation type="journal article" date="2010" name="J. Bacteriol.">
        <title>Genome sequence of Lentisphaera araneosa HTCC2155T, the type species of the order Lentisphaerales in the phylum Lentisphaerae.</title>
        <authorList>
            <person name="Thrash J.C."/>
            <person name="Cho J.C."/>
            <person name="Vergin K.L."/>
            <person name="Morris R.M."/>
            <person name="Giovannoni S.J."/>
        </authorList>
    </citation>
    <scope>NUCLEOTIDE SEQUENCE [LARGE SCALE GENOMIC DNA]</scope>
    <source>
        <strain evidence="4 5">HTCC2155</strain>
    </source>
</reference>
<dbReference type="Pfam" id="PF23771">
    <property type="entry name" value="DUF7168"/>
    <property type="match status" value="1"/>
</dbReference>
<evidence type="ECO:0000313" key="5">
    <source>
        <dbReference type="Proteomes" id="UP000004947"/>
    </source>
</evidence>
<dbReference type="eggNOG" id="COG1451">
    <property type="taxonomic scope" value="Bacteria"/>
</dbReference>
<dbReference type="InterPro" id="IPR006640">
    <property type="entry name" value="SprT-like_domain"/>
</dbReference>
<feature type="domain" description="SprT-like" evidence="1">
    <location>
        <begin position="35"/>
        <end position="108"/>
    </location>
</feature>
<dbReference type="RefSeq" id="WP_007278542.1">
    <property type="nucleotide sequence ID" value="NZ_ABCK01000008.1"/>
</dbReference>
<feature type="domain" description="DUF7168" evidence="3">
    <location>
        <begin position="174"/>
        <end position="289"/>
    </location>
</feature>
<dbReference type="InterPro" id="IPR055592">
    <property type="entry name" value="DUF7168"/>
</dbReference>
<gene>
    <name evidence="4" type="ORF">LNTAR_20288</name>
</gene>
<dbReference type="AlphaFoldDB" id="A6DKY0"/>
<protein>
    <recommendedName>
        <fullName evidence="6">SprT-like domain-containing protein</fullName>
    </recommendedName>
</protein>
<dbReference type="EMBL" id="ABCK01000008">
    <property type="protein sequence ID" value="EDM27582.1"/>
    <property type="molecule type" value="Genomic_DNA"/>
</dbReference>
<organism evidence="4 5">
    <name type="scientific">Lentisphaera araneosa HTCC2155</name>
    <dbReference type="NCBI Taxonomy" id="313628"/>
    <lineage>
        <taxon>Bacteria</taxon>
        <taxon>Pseudomonadati</taxon>
        <taxon>Lentisphaerota</taxon>
        <taxon>Lentisphaeria</taxon>
        <taxon>Lentisphaerales</taxon>
        <taxon>Lentisphaeraceae</taxon>
        <taxon>Lentisphaera</taxon>
    </lineage>
</organism>
<evidence type="ECO:0000313" key="4">
    <source>
        <dbReference type="EMBL" id="EDM27582.1"/>
    </source>
</evidence>
<comment type="caution">
    <text evidence="4">The sequence shown here is derived from an EMBL/GenBank/DDBJ whole genome shotgun (WGS) entry which is preliminary data.</text>
</comment>
<dbReference type="Proteomes" id="UP000004947">
    <property type="component" value="Unassembled WGS sequence"/>
</dbReference>
<sequence length="332" mass="38687">MPKQDDHTNIYRAWYMRLQEHAEGILKNYALSCPTLSISNKLNKTLGHWSKSKNEICLAETIFYEFPWDQVLHVFKHELAHMIADLAYQGSNETSHGPSFKKACSELGISSEASLRNPQKHSSLNNKINKLLALSKSSNQHEATNAAIKAQALMDKYNHNLHEHNFSFRSIGTAFKRCPMWHSQIINICSRYFYVKVLKNYSNREEKYFFEFYGELQNIATAEYIYNFLYSQGQSLWKEYKKAGQRREQFLLGLYEGFESSLKHNKHASQNSLIHLRNPALLDFFTSLNPRTRSISYKYKIDPALYKQGQQIGRKLKIPKSLSKKTAQKRLN</sequence>
<accession>A6DKY0</accession>
<evidence type="ECO:0000259" key="3">
    <source>
        <dbReference type="Pfam" id="PF23771"/>
    </source>
</evidence>
<name>A6DKY0_9BACT</name>